<evidence type="ECO:0000256" key="1">
    <source>
        <dbReference type="SAM" id="MobiDB-lite"/>
    </source>
</evidence>
<organism evidence="2 3">
    <name type="scientific">Hohenbuehelia grisea</name>
    <dbReference type="NCBI Taxonomy" id="104357"/>
    <lineage>
        <taxon>Eukaryota</taxon>
        <taxon>Fungi</taxon>
        <taxon>Dikarya</taxon>
        <taxon>Basidiomycota</taxon>
        <taxon>Agaricomycotina</taxon>
        <taxon>Agaricomycetes</taxon>
        <taxon>Agaricomycetidae</taxon>
        <taxon>Agaricales</taxon>
        <taxon>Pleurotineae</taxon>
        <taxon>Pleurotaceae</taxon>
        <taxon>Hohenbuehelia</taxon>
    </lineage>
</organism>
<protein>
    <submittedName>
        <fullName evidence="2">Uncharacterized protein</fullName>
    </submittedName>
</protein>
<reference evidence="3" key="1">
    <citation type="submission" date="2024-06" db="EMBL/GenBank/DDBJ databases">
        <title>Multi-omics analyses provide insights into the biosynthesis of the anticancer antibiotic pleurotin in Hohenbuehelia grisea.</title>
        <authorList>
            <person name="Weaver J.A."/>
            <person name="Alberti F."/>
        </authorList>
    </citation>
    <scope>NUCLEOTIDE SEQUENCE [LARGE SCALE GENOMIC DNA]</scope>
    <source>
        <strain evidence="3">T-177</strain>
    </source>
</reference>
<comment type="caution">
    <text evidence="2">The sequence shown here is derived from an EMBL/GenBank/DDBJ whole genome shotgun (WGS) entry which is preliminary data.</text>
</comment>
<sequence>MPVAEPQAEASGSSRPAESHGREKRKARKVTFDVQPVEDSDRNDETEADSSEAMDLVFDLEDEVGERALPKAQPALEELAPVPRNGRTRTVRAQPNPSPRCAQLPYLHRLIYGLHEAHTNALTRYRPRQPRSRPAAYRQAEDVDISGASDGARGRDLETSGSRYAEPSWSVV</sequence>
<dbReference type="Proteomes" id="UP001556367">
    <property type="component" value="Unassembled WGS sequence"/>
</dbReference>
<evidence type="ECO:0000313" key="3">
    <source>
        <dbReference type="Proteomes" id="UP001556367"/>
    </source>
</evidence>
<gene>
    <name evidence="2" type="ORF">HGRIS_001081</name>
</gene>
<evidence type="ECO:0000313" key="2">
    <source>
        <dbReference type="EMBL" id="KAL0957267.1"/>
    </source>
</evidence>
<proteinExistence type="predicted"/>
<accession>A0ABR3JNF1</accession>
<name>A0ABR3JNF1_9AGAR</name>
<feature type="region of interest" description="Disordered" evidence="1">
    <location>
        <begin position="122"/>
        <end position="172"/>
    </location>
</feature>
<dbReference type="EMBL" id="JASNQZ010000005">
    <property type="protein sequence ID" value="KAL0957267.1"/>
    <property type="molecule type" value="Genomic_DNA"/>
</dbReference>
<keyword evidence="3" id="KW-1185">Reference proteome</keyword>
<feature type="compositionally biased region" description="Acidic residues" evidence="1">
    <location>
        <begin position="46"/>
        <end position="64"/>
    </location>
</feature>
<feature type="region of interest" description="Disordered" evidence="1">
    <location>
        <begin position="1"/>
        <end position="100"/>
    </location>
</feature>